<evidence type="ECO:0000256" key="7">
    <source>
        <dbReference type="ARBA" id="ARBA00022771"/>
    </source>
</evidence>
<dbReference type="InParanoid" id="F0X7E5"/>
<dbReference type="OrthoDB" id="17307at2759"/>
<dbReference type="InterPro" id="IPR036465">
    <property type="entry name" value="vWFA_dom_sf"/>
</dbReference>
<keyword evidence="5 14" id="KW-0479">Metal-binding</keyword>
<feature type="region of interest" description="Disordered" evidence="15">
    <location>
        <begin position="88"/>
        <end position="125"/>
    </location>
</feature>
<dbReference type="InterPro" id="IPR004600">
    <property type="entry name" value="TFIIH_Tfb4/GTF2H3"/>
</dbReference>
<keyword evidence="9 14" id="KW-0805">Transcription regulation</keyword>
<feature type="region of interest" description="Disordered" evidence="15">
    <location>
        <begin position="399"/>
        <end position="429"/>
    </location>
</feature>
<reference evidence="16 17" key="1">
    <citation type="journal article" date="2011" name="Proc. Natl. Acad. Sci. U.S.A.">
        <title>Genome and transcriptome analyses of the mountain pine beetle-fungal symbiont Grosmannia clavigera, a lodgepole pine pathogen.</title>
        <authorList>
            <person name="DiGuistini S."/>
            <person name="Wang Y."/>
            <person name="Liao N.Y."/>
            <person name="Taylor G."/>
            <person name="Tanguay P."/>
            <person name="Feau N."/>
            <person name="Henrissat B."/>
            <person name="Chan S.K."/>
            <person name="Hesse-Orce U."/>
            <person name="Alamouti S.M."/>
            <person name="Tsui C.K.M."/>
            <person name="Docking R.T."/>
            <person name="Levasseur A."/>
            <person name="Haridas S."/>
            <person name="Robertson G."/>
            <person name="Birol I."/>
            <person name="Holt R.A."/>
            <person name="Marra M.A."/>
            <person name="Hamelin R.C."/>
            <person name="Hirst M."/>
            <person name="Jones S.J.M."/>
            <person name="Bohlmann J."/>
            <person name="Breuil C."/>
        </authorList>
    </citation>
    <scope>NUCLEOTIDE SEQUENCE [LARGE SCALE GENOMIC DNA]</scope>
    <source>
        <strain evidence="17">kw1407 / UAMH 11150</strain>
    </source>
</reference>
<dbReference type="GO" id="GO:0000439">
    <property type="term" value="C:transcription factor TFIIH core complex"/>
    <property type="evidence" value="ECO:0007669"/>
    <property type="project" value="UniProtKB-UniRule"/>
</dbReference>
<keyword evidence="12 14" id="KW-0539">Nucleus</keyword>
<dbReference type="eggNOG" id="KOG2487">
    <property type="taxonomic scope" value="Eukaryota"/>
</dbReference>
<evidence type="ECO:0000313" key="16">
    <source>
        <dbReference type="EMBL" id="EFX06611.1"/>
    </source>
</evidence>
<evidence type="ECO:0000256" key="13">
    <source>
        <dbReference type="ARBA" id="ARBA00033341"/>
    </source>
</evidence>
<evidence type="ECO:0000256" key="9">
    <source>
        <dbReference type="ARBA" id="ARBA00023015"/>
    </source>
</evidence>
<dbReference type="Pfam" id="PF03850">
    <property type="entry name" value="Tfb4"/>
    <property type="match status" value="1"/>
</dbReference>
<dbReference type="Gene3D" id="3.40.50.410">
    <property type="entry name" value="von Willebrand factor, type A domain"/>
    <property type="match status" value="1"/>
</dbReference>
<keyword evidence="6 14" id="KW-0227">DNA damage</keyword>
<feature type="compositionally biased region" description="Polar residues" evidence="15">
    <location>
        <begin position="207"/>
        <end position="219"/>
    </location>
</feature>
<gene>
    <name evidence="16" type="ORF">CMQ_6932</name>
</gene>
<dbReference type="PANTHER" id="PTHR12831:SF0">
    <property type="entry name" value="GENERAL TRANSCRIPTION FACTOR IIH SUBUNIT 3"/>
    <property type="match status" value="1"/>
</dbReference>
<evidence type="ECO:0000256" key="5">
    <source>
        <dbReference type="ARBA" id="ARBA00022723"/>
    </source>
</evidence>
<evidence type="ECO:0000256" key="8">
    <source>
        <dbReference type="ARBA" id="ARBA00022833"/>
    </source>
</evidence>
<dbReference type="Proteomes" id="UP000007796">
    <property type="component" value="Unassembled WGS sequence"/>
</dbReference>
<evidence type="ECO:0000256" key="1">
    <source>
        <dbReference type="ARBA" id="ARBA00002817"/>
    </source>
</evidence>
<dbReference type="RefSeq" id="XP_014176093.1">
    <property type="nucleotide sequence ID" value="XM_014320618.1"/>
</dbReference>
<comment type="similarity">
    <text evidence="3 14">Belongs to the TFB4 family.</text>
</comment>
<keyword evidence="17" id="KW-1185">Reference proteome</keyword>
<dbReference type="GeneID" id="25980420"/>
<evidence type="ECO:0000256" key="14">
    <source>
        <dbReference type="RuleBase" id="RU368090"/>
    </source>
</evidence>
<dbReference type="PANTHER" id="PTHR12831">
    <property type="entry name" value="TRANSCRIPTION INITIATION FACTOR IIH TFIIH , POLYPEPTIDE 3-RELATED"/>
    <property type="match status" value="1"/>
</dbReference>
<evidence type="ECO:0000256" key="10">
    <source>
        <dbReference type="ARBA" id="ARBA00023163"/>
    </source>
</evidence>
<keyword evidence="7 14" id="KW-0863">Zinc-finger</keyword>
<accession>F0X7E5</accession>
<evidence type="ECO:0000256" key="6">
    <source>
        <dbReference type="ARBA" id="ARBA00022763"/>
    </source>
</evidence>
<dbReference type="AlphaFoldDB" id="F0X7E5"/>
<dbReference type="FunCoup" id="F0X7E5">
    <property type="interactions" value="1022"/>
</dbReference>
<comment type="function">
    <text evidence="1 14">Component of the general transcription and DNA repair factor IIH (TFIIH) core complex, which is involved in general and transcription-coupled nucleotide excision repair (NER) of damaged DNA and, when complexed to TFIIK, in RNA transcription by RNA polymerase II. In NER, TFIIH acts by opening DNA around the lesion to allow the excision of the damaged oligonucleotide and its replacement by a new DNA fragment. In transcription, TFIIH has an essential role in transcription initiation. When the pre-initiation complex (PIC) has been established, TFIIH is required for promoter opening and promoter escape. Phosphorylation of the C-terminal tail (CTD) of the largest subunit of RNA polymerase II by the kinase module TFIIK controls the initiation of transcription.</text>
</comment>
<evidence type="ECO:0000256" key="3">
    <source>
        <dbReference type="ARBA" id="ARBA00005273"/>
    </source>
</evidence>
<protein>
    <recommendedName>
        <fullName evidence="4 14">General transcription and DNA repair factor IIH subunit TFB4</fullName>
        <shortName evidence="14">TFIIH subunit TFB4</shortName>
    </recommendedName>
    <alternativeName>
        <fullName evidence="13 14">RNA polymerase II transcription factor B subunit 4</fullName>
    </alternativeName>
</protein>
<dbReference type="EMBL" id="GL629729">
    <property type="protein sequence ID" value="EFX06611.1"/>
    <property type="molecule type" value="Genomic_DNA"/>
</dbReference>
<evidence type="ECO:0000256" key="2">
    <source>
        <dbReference type="ARBA" id="ARBA00004123"/>
    </source>
</evidence>
<dbReference type="GO" id="GO:0008270">
    <property type="term" value="F:zinc ion binding"/>
    <property type="evidence" value="ECO:0007669"/>
    <property type="project" value="UniProtKB-KW"/>
</dbReference>
<evidence type="ECO:0000256" key="11">
    <source>
        <dbReference type="ARBA" id="ARBA00023204"/>
    </source>
</evidence>
<evidence type="ECO:0000256" key="15">
    <source>
        <dbReference type="SAM" id="MobiDB-lite"/>
    </source>
</evidence>
<keyword evidence="11 14" id="KW-0234">DNA repair</keyword>
<comment type="subcellular location">
    <subcellularLocation>
        <location evidence="2 14">Nucleus</location>
    </subcellularLocation>
</comment>
<comment type="subunit">
    <text evidence="14">Component of the 7-subunit TFIIH core complex composed of XPB/SSL2, XPD/RAD3, SSL1, TFB1, TFB2, TFB4 and TFB5, which is active in NER. The core complex associates with the 3-subunit CTD-kinase module TFIIK composed of CCL1, KIN28 and TFB3 to form the 10-subunit holoenzyme (holo-TFIIH) active in transcription.</text>
</comment>
<dbReference type="HOGENOM" id="CLU_040211_0_0_1"/>
<dbReference type="GO" id="GO:0005675">
    <property type="term" value="C:transcription factor TFIIH holo complex"/>
    <property type="evidence" value="ECO:0007669"/>
    <property type="project" value="UniProtKB-UniRule"/>
</dbReference>
<evidence type="ECO:0000313" key="17">
    <source>
        <dbReference type="Proteomes" id="UP000007796"/>
    </source>
</evidence>
<feature type="region of interest" description="Disordered" evidence="15">
    <location>
        <begin position="185"/>
        <end position="231"/>
    </location>
</feature>
<organism evidence="17">
    <name type="scientific">Grosmannia clavigera (strain kw1407 / UAMH 11150)</name>
    <name type="common">Blue stain fungus</name>
    <name type="synonym">Graphiocladiella clavigera</name>
    <dbReference type="NCBI Taxonomy" id="655863"/>
    <lineage>
        <taxon>Eukaryota</taxon>
        <taxon>Fungi</taxon>
        <taxon>Dikarya</taxon>
        <taxon>Ascomycota</taxon>
        <taxon>Pezizomycotina</taxon>
        <taxon>Sordariomycetes</taxon>
        <taxon>Sordariomycetidae</taxon>
        <taxon>Ophiostomatales</taxon>
        <taxon>Ophiostomataceae</taxon>
        <taxon>Leptographium</taxon>
    </lineage>
</organism>
<keyword evidence="10 14" id="KW-0804">Transcription</keyword>
<name>F0X7E5_GROCL</name>
<proteinExistence type="inferred from homology"/>
<sequence length="429" mass="44251">MDAVDASAHYEVTASEETPSLLTIVLDTNPRAWAALAAVLPLSKAVANILVFVNSHLALSSTNRVAVVASHCNRAVWLYPTPAGSSLLPKKPPSDGLDVDMADAPASHPHRPSHPDPADQSGRSANKFPQFREIETTLLQSVHDLVSSTAAADLDETTTLLSGALTLALAHINKTALTIPAAAAAANDGGSGGKRSRPRPGGVLAGSATSGNAKKTGTSAGLADSRSGKTDPVDDVGLHARILVISVSDSSPAQYIATMNAVFAAAHAGVAIDVLALRGAATFLQQAAYITRGTFVRVGADQKHGLLAYLMLAFNAASSHDVAQHLVAPSADAVDFRAACFCHRRVVDTGFVCSVCLSIFCEVPPRSDSSSVTATDLPTVECLTCGSLLRLGNYGAHPAVVPRPKKKKKRRLGPGGREDTGSTAGTPAA</sequence>
<evidence type="ECO:0000256" key="12">
    <source>
        <dbReference type="ARBA" id="ARBA00023242"/>
    </source>
</evidence>
<dbReference type="GO" id="GO:0006289">
    <property type="term" value="P:nucleotide-excision repair"/>
    <property type="evidence" value="ECO:0007669"/>
    <property type="project" value="UniProtKB-UniRule"/>
</dbReference>
<evidence type="ECO:0000256" key="4">
    <source>
        <dbReference type="ARBA" id="ARBA00021280"/>
    </source>
</evidence>
<dbReference type="STRING" id="655863.F0X7E5"/>
<dbReference type="GO" id="GO:0006355">
    <property type="term" value="P:regulation of DNA-templated transcription"/>
    <property type="evidence" value="ECO:0007669"/>
    <property type="project" value="InterPro"/>
</dbReference>
<feature type="compositionally biased region" description="Basic residues" evidence="15">
    <location>
        <begin position="403"/>
        <end position="412"/>
    </location>
</feature>
<keyword evidence="8 14" id="KW-0862">Zinc</keyword>